<organism evidence="2 3">
    <name type="scientific">Trichonephila inaurata madagascariensis</name>
    <dbReference type="NCBI Taxonomy" id="2747483"/>
    <lineage>
        <taxon>Eukaryota</taxon>
        <taxon>Metazoa</taxon>
        <taxon>Ecdysozoa</taxon>
        <taxon>Arthropoda</taxon>
        <taxon>Chelicerata</taxon>
        <taxon>Arachnida</taxon>
        <taxon>Araneae</taxon>
        <taxon>Araneomorphae</taxon>
        <taxon>Entelegynae</taxon>
        <taxon>Araneoidea</taxon>
        <taxon>Nephilidae</taxon>
        <taxon>Trichonephila</taxon>
        <taxon>Trichonephila inaurata</taxon>
    </lineage>
</organism>
<reference evidence="2" key="1">
    <citation type="submission" date="2020-08" db="EMBL/GenBank/DDBJ databases">
        <title>Multicomponent nature underlies the extraordinary mechanical properties of spider dragline silk.</title>
        <authorList>
            <person name="Kono N."/>
            <person name="Nakamura H."/>
            <person name="Mori M."/>
            <person name="Yoshida Y."/>
            <person name="Ohtoshi R."/>
            <person name="Malay A.D."/>
            <person name="Moran D.A.P."/>
            <person name="Tomita M."/>
            <person name="Numata K."/>
            <person name="Arakawa K."/>
        </authorList>
    </citation>
    <scope>NUCLEOTIDE SEQUENCE</scope>
</reference>
<evidence type="ECO:0000313" key="3">
    <source>
        <dbReference type="Proteomes" id="UP000886998"/>
    </source>
</evidence>
<dbReference type="OrthoDB" id="10300724at2759"/>
<evidence type="ECO:0000256" key="1">
    <source>
        <dbReference type="SAM" id="MobiDB-lite"/>
    </source>
</evidence>
<keyword evidence="3" id="KW-1185">Reference proteome</keyword>
<evidence type="ECO:0000313" key="2">
    <source>
        <dbReference type="EMBL" id="GFY70140.1"/>
    </source>
</evidence>
<gene>
    <name evidence="2" type="ORF">TNIN_224611</name>
</gene>
<comment type="caution">
    <text evidence="2">The sequence shown here is derived from an EMBL/GenBank/DDBJ whole genome shotgun (WGS) entry which is preliminary data.</text>
</comment>
<proteinExistence type="predicted"/>
<accession>A0A8X6YFY4</accession>
<dbReference type="EMBL" id="BMAV01018043">
    <property type="protein sequence ID" value="GFY70140.1"/>
    <property type="molecule type" value="Genomic_DNA"/>
</dbReference>
<feature type="region of interest" description="Disordered" evidence="1">
    <location>
        <begin position="90"/>
        <end position="111"/>
    </location>
</feature>
<protein>
    <submittedName>
        <fullName evidence="2">Uncharacterized protein</fullName>
    </submittedName>
</protein>
<sequence length="111" mass="12379">MAEFLSLYYTTFYWSPDTHIGYSLQGREILSQAMMVARFAFVLGASHCMQPSQRKVGEGCSLDPHSSRPGRVWSLPAPWVGNCPTLDGSAVKRTGSHTEIRSSSEDRNLRL</sequence>
<name>A0A8X6YFY4_9ARAC</name>
<dbReference type="Proteomes" id="UP000886998">
    <property type="component" value="Unassembled WGS sequence"/>
</dbReference>
<dbReference type="AlphaFoldDB" id="A0A8X6YFY4"/>
<feature type="compositionally biased region" description="Basic and acidic residues" evidence="1">
    <location>
        <begin position="96"/>
        <end position="111"/>
    </location>
</feature>